<protein>
    <recommendedName>
        <fullName evidence="2">PGG domain-containing protein</fullName>
    </recommendedName>
</protein>
<dbReference type="InterPro" id="IPR026961">
    <property type="entry name" value="PGG_dom"/>
</dbReference>
<feature type="transmembrane region" description="Helical" evidence="1">
    <location>
        <begin position="29"/>
        <end position="48"/>
    </location>
</feature>
<evidence type="ECO:0000259" key="2">
    <source>
        <dbReference type="Pfam" id="PF13962"/>
    </source>
</evidence>
<proteinExistence type="predicted"/>
<keyword evidence="4" id="KW-1185">Reference proteome</keyword>
<keyword evidence="1" id="KW-0472">Membrane</keyword>
<organism evidence="3 4">
    <name type="scientific">Quercus lobata</name>
    <name type="common">Valley oak</name>
    <dbReference type="NCBI Taxonomy" id="97700"/>
    <lineage>
        <taxon>Eukaryota</taxon>
        <taxon>Viridiplantae</taxon>
        <taxon>Streptophyta</taxon>
        <taxon>Embryophyta</taxon>
        <taxon>Tracheophyta</taxon>
        <taxon>Spermatophyta</taxon>
        <taxon>Magnoliopsida</taxon>
        <taxon>eudicotyledons</taxon>
        <taxon>Gunneridae</taxon>
        <taxon>Pentapetalae</taxon>
        <taxon>rosids</taxon>
        <taxon>fabids</taxon>
        <taxon>Fagales</taxon>
        <taxon>Fagaceae</taxon>
        <taxon>Quercus</taxon>
    </lineage>
</organism>
<evidence type="ECO:0000313" key="4">
    <source>
        <dbReference type="Proteomes" id="UP000594261"/>
    </source>
</evidence>
<feature type="domain" description="PGG" evidence="2">
    <location>
        <begin position="24"/>
        <end position="79"/>
    </location>
</feature>
<dbReference type="EMBL" id="LRBV02000004">
    <property type="status" value="NOT_ANNOTATED_CDS"/>
    <property type="molecule type" value="Genomic_DNA"/>
</dbReference>
<sequence>MKKKNNWRNWFKYFQYEEDRDPPTEARNVLLVVATLIAAVTFQAAGVNPPSGVWQGHSHARRFPFDQFEIFVAMASMILTYGSAIFAVTSKESVRFSLYFSGCGCAFCNEVFDSEVQEDSE</sequence>
<accession>A0A7N2R2V1</accession>
<evidence type="ECO:0000256" key="1">
    <source>
        <dbReference type="SAM" id="Phobius"/>
    </source>
</evidence>
<feature type="transmembrane region" description="Helical" evidence="1">
    <location>
        <begin position="68"/>
        <end position="88"/>
    </location>
</feature>
<reference evidence="3 4" key="1">
    <citation type="journal article" date="2016" name="G3 (Bethesda)">
        <title>First Draft Assembly and Annotation of the Genome of a California Endemic Oak Quercus lobata Nee (Fagaceae).</title>
        <authorList>
            <person name="Sork V.L."/>
            <person name="Fitz-Gibbon S.T."/>
            <person name="Puiu D."/>
            <person name="Crepeau M."/>
            <person name="Gugger P.F."/>
            <person name="Sherman R."/>
            <person name="Stevens K."/>
            <person name="Langley C.H."/>
            <person name="Pellegrini M."/>
            <person name="Salzberg S.L."/>
        </authorList>
    </citation>
    <scope>NUCLEOTIDE SEQUENCE [LARGE SCALE GENOMIC DNA]</scope>
    <source>
        <strain evidence="3 4">cv. SW786</strain>
    </source>
</reference>
<name>A0A7N2R2V1_QUELO</name>
<dbReference type="Pfam" id="PF13962">
    <property type="entry name" value="PGG"/>
    <property type="match status" value="1"/>
</dbReference>
<keyword evidence="1" id="KW-1133">Transmembrane helix</keyword>
<evidence type="ECO:0000313" key="3">
    <source>
        <dbReference type="EnsemblPlants" id="QL04p028941:mrna"/>
    </source>
</evidence>
<dbReference type="InParanoid" id="A0A7N2R2V1"/>
<dbReference type="Proteomes" id="UP000594261">
    <property type="component" value="Chromosome 4"/>
</dbReference>
<keyword evidence="1" id="KW-0812">Transmembrane</keyword>
<reference evidence="3" key="2">
    <citation type="submission" date="2021-01" db="UniProtKB">
        <authorList>
            <consortium name="EnsemblPlants"/>
        </authorList>
    </citation>
    <scope>IDENTIFICATION</scope>
</reference>
<dbReference type="Gramene" id="QL04p028941:mrna">
    <property type="protein sequence ID" value="QL04p028941:mrna"/>
    <property type="gene ID" value="QL04p028941"/>
</dbReference>
<dbReference type="AlphaFoldDB" id="A0A7N2R2V1"/>
<dbReference type="EnsemblPlants" id="QL04p028941:mrna">
    <property type="protein sequence ID" value="QL04p028941:mrna"/>
    <property type="gene ID" value="QL04p028941"/>
</dbReference>